<accession>A0A928VWG9</accession>
<feature type="compositionally biased region" description="Low complexity" evidence="4">
    <location>
        <begin position="379"/>
        <end position="393"/>
    </location>
</feature>
<dbReference type="Pfam" id="PF07602">
    <property type="entry name" value="DUF1565"/>
    <property type="match status" value="1"/>
</dbReference>
<keyword evidence="2" id="KW-0677">Repeat</keyword>
<dbReference type="NCBIfam" id="TIGR03804">
    <property type="entry name" value="para_beta_helix"/>
    <property type="match status" value="2"/>
</dbReference>
<comment type="pathway">
    <text evidence="1">Protein modification; protein ubiquitination.</text>
</comment>
<feature type="compositionally biased region" description="Polar residues" evidence="4">
    <location>
        <begin position="432"/>
        <end position="445"/>
    </location>
</feature>
<evidence type="ECO:0000313" key="6">
    <source>
        <dbReference type="EMBL" id="MBE9040563.1"/>
    </source>
</evidence>
<organism evidence="6 7">
    <name type="scientific">Zarconia navalis LEGE 11467</name>
    <dbReference type="NCBI Taxonomy" id="1828826"/>
    <lineage>
        <taxon>Bacteria</taxon>
        <taxon>Bacillati</taxon>
        <taxon>Cyanobacteriota</taxon>
        <taxon>Cyanophyceae</taxon>
        <taxon>Oscillatoriophycideae</taxon>
        <taxon>Oscillatoriales</taxon>
        <taxon>Oscillatoriales incertae sedis</taxon>
        <taxon>Zarconia</taxon>
        <taxon>Zarconia navalis</taxon>
    </lineage>
</organism>
<dbReference type="RefSeq" id="WP_264320807.1">
    <property type="nucleotide sequence ID" value="NZ_JADEXN010000096.1"/>
</dbReference>
<dbReference type="SMART" id="SM00710">
    <property type="entry name" value="PbH1"/>
    <property type="match status" value="6"/>
</dbReference>
<feature type="region of interest" description="Disordered" evidence="4">
    <location>
        <begin position="317"/>
        <end position="336"/>
    </location>
</feature>
<evidence type="ECO:0000256" key="3">
    <source>
        <dbReference type="ARBA" id="ARBA00022786"/>
    </source>
</evidence>
<dbReference type="Gene3D" id="2.160.20.10">
    <property type="entry name" value="Single-stranded right-handed beta-helix, Pectin lyase-like"/>
    <property type="match status" value="1"/>
</dbReference>
<dbReference type="InterPro" id="IPR006626">
    <property type="entry name" value="PbH1"/>
</dbReference>
<feature type="domain" description="Carbohydrate-binding/sugar hydrolysis" evidence="5">
    <location>
        <begin position="121"/>
        <end position="276"/>
    </location>
</feature>
<evidence type="ECO:0000313" key="7">
    <source>
        <dbReference type="Proteomes" id="UP000621799"/>
    </source>
</evidence>
<evidence type="ECO:0000256" key="4">
    <source>
        <dbReference type="SAM" id="MobiDB-lite"/>
    </source>
</evidence>
<proteinExistence type="predicted"/>
<gene>
    <name evidence="6" type="ORF">IQ235_07160</name>
</gene>
<dbReference type="AlphaFoldDB" id="A0A928VWG9"/>
<dbReference type="InterPro" id="IPR011459">
    <property type="entry name" value="DUF1565"/>
</dbReference>
<dbReference type="InterPro" id="IPR006633">
    <property type="entry name" value="Carb-bd_sugar_hydrolysis-dom"/>
</dbReference>
<evidence type="ECO:0000259" key="5">
    <source>
        <dbReference type="SMART" id="SM00722"/>
    </source>
</evidence>
<feature type="region of interest" description="Disordered" evidence="4">
    <location>
        <begin position="372"/>
        <end position="460"/>
    </location>
</feature>
<protein>
    <submittedName>
        <fullName evidence="6">DUF1565 domain-containing protein</fullName>
    </submittedName>
</protein>
<dbReference type="PANTHER" id="PTHR22990:SF15">
    <property type="entry name" value="F-BOX ONLY PROTEIN 10"/>
    <property type="match status" value="1"/>
</dbReference>
<keyword evidence="7" id="KW-1185">Reference proteome</keyword>
<keyword evidence="3" id="KW-0833">Ubl conjugation pathway</keyword>
<dbReference type="PANTHER" id="PTHR22990">
    <property type="entry name" value="F-BOX ONLY PROTEIN"/>
    <property type="match status" value="1"/>
</dbReference>
<dbReference type="InterPro" id="IPR051550">
    <property type="entry name" value="SCF-Subunits/Alg-Epimerases"/>
</dbReference>
<name>A0A928VWG9_9CYAN</name>
<dbReference type="Proteomes" id="UP000621799">
    <property type="component" value="Unassembled WGS sequence"/>
</dbReference>
<dbReference type="InterPro" id="IPR022441">
    <property type="entry name" value="Para_beta_helix_rpt-2"/>
</dbReference>
<reference evidence="6" key="1">
    <citation type="submission" date="2020-10" db="EMBL/GenBank/DDBJ databases">
        <authorList>
            <person name="Castelo-Branco R."/>
            <person name="Eusebio N."/>
            <person name="Adriana R."/>
            <person name="Vieira A."/>
            <person name="Brugerolle De Fraissinette N."/>
            <person name="Rezende De Castro R."/>
            <person name="Schneider M.P."/>
            <person name="Vasconcelos V."/>
            <person name="Leao P.N."/>
        </authorList>
    </citation>
    <scope>NUCLEOTIDE SEQUENCE</scope>
    <source>
        <strain evidence="6">LEGE 11467</strain>
    </source>
</reference>
<dbReference type="InterPro" id="IPR011050">
    <property type="entry name" value="Pectin_lyase_fold/virulence"/>
</dbReference>
<sequence length="594" mass="62561">MTFSLLVSLGCGAIAPWVWDSSVLAAESPPASPIAFEADARSATAIYVDPDSGDDLDGNGRPDAPFRSISHALEVAGEDGTVILAPGQYKIETGETFPLRLEDGVTVRGDRSTRGDDIEIYGGGFIFESAAERRNVAIVAADSATLIGVSVTNPHDRGYGVWIESGSPRIVSNRFRKNPQDGISVRGNSTPLIQDNEFQDNGTHGITIAGTAQPDVRDNVFEETGWGIYIAQNAAPLVIGNRITDNEDGVVVQQNGEPVLRGNLIADNDRYGLVAMAQSRSNLGTPDDPGGNMIRDNGEDDLHNSSRQAMVAAFGNQVSPDRTRGDIDFGSPEPIAPELPELELVSASASNSAQTAGTSIPLTPNRLITLATPLDSKNSPSAEFSPAAASSSPTVPPSRLDGVNLELPPPNLSVSRRPNARASSMKPPTSPQSPQFLPNVSSTPTILPVSGSPAENFSSPRSVSELVPALGPLPVPGPNAPVGNSGEVSIVAVQPPSNYVPSNDVSGMPPPQLIPQSAASQRTTSIETPYRVVVEASSIRDRALVRSIVPQAFDTKIGNREVIQVGAFGERDRAIALLEEFLDLGLDARIEEAE</sequence>
<dbReference type="EMBL" id="JADEXN010000096">
    <property type="protein sequence ID" value="MBE9040563.1"/>
    <property type="molecule type" value="Genomic_DNA"/>
</dbReference>
<dbReference type="SMART" id="SM00722">
    <property type="entry name" value="CASH"/>
    <property type="match status" value="1"/>
</dbReference>
<dbReference type="SUPFAM" id="SSF51126">
    <property type="entry name" value="Pectin lyase-like"/>
    <property type="match status" value="1"/>
</dbReference>
<dbReference type="InterPro" id="IPR012334">
    <property type="entry name" value="Pectin_lyas_fold"/>
</dbReference>
<comment type="caution">
    <text evidence="6">The sequence shown here is derived from an EMBL/GenBank/DDBJ whole genome shotgun (WGS) entry which is preliminary data.</text>
</comment>
<evidence type="ECO:0000256" key="2">
    <source>
        <dbReference type="ARBA" id="ARBA00022737"/>
    </source>
</evidence>
<evidence type="ECO:0000256" key="1">
    <source>
        <dbReference type="ARBA" id="ARBA00004906"/>
    </source>
</evidence>